<dbReference type="EMBL" id="JANPWB010000010">
    <property type="protein sequence ID" value="KAJ1136436.1"/>
    <property type="molecule type" value="Genomic_DNA"/>
</dbReference>
<evidence type="ECO:0000313" key="1">
    <source>
        <dbReference type="EMBL" id="KAJ1136436.1"/>
    </source>
</evidence>
<evidence type="ECO:0000313" key="2">
    <source>
        <dbReference type="Proteomes" id="UP001066276"/>
    </source>
</evidence>
<name>A0AAV7QAI7_PLEWA</name>
<sequence>MYWKAPVQSRVAHWREATLKWGQAQAVTLRREEARRPRKYFIAADWEVLRLDSKAHQEEAGDSQDTPS</sequence>
<dbReference type="Proteomes" id="UP001066276">
    <property type="component" value="Chromosome 6"/>
</dbReference>
<dbReference type="AlphaFoldDB" id="A0AAV7QAI7"/>
<proteinExistence type="predicted"/>
<gene>
    <name evidence="1" type="ORF">NDU88_002853</name>
</gene>
<organism evidence="1 2">
    <name type="scientific">Pleurodeles waltl</name>
    <name type="common">Iberian ribbed newt</name>
    <dbReference type="NCBI Taxonomy" id="8319"/>
    <lineage>
        <taxon>Eukaryota</taxon>
        <taxon>Metazoa</taxon>
        <taxon>Chordata</taxon>
        <taxon>Craniata</taxon>
        <taxon>Vertebrata</taxon>
        <taxon>Euteleostomi</taxon>
        <taxon>Amphibia</taxon>
        <taxon>Batrachia</taxon>
        <taxon>Caudata</taxon>
        <taxon>Salamandroidea</taxon>
        <taxon>Salamandridae</taxon>
        <taxon>Pleurodelinae</taxon>
        <taxon>Pleurodeles</taxon>
    </lineage>
</organism>
<keyword evidence="2" id="KW-1185">Reference proteome</keyword>
<comment type="caution">
    <text evidence="1">The sequence shown here is derived from an EMBL/GenBank/DDBJ whole genome shotgun (WGS) entry which is preliminary data.</text>
</comment>
<reference evidence="1" key="1">
    <citation type="journal article" date="2022" name="bioRxiv">
        <title>Sequencing and chromosome-scale assembly of the giantPleurodeles waltlgenome.</title>
        <authorList>
            <person name="Brown T."/>
            <person name="Elewa A."/>
            <person name="Iarovenko S."/>
            <person name="Subramanian E."/>
            <person name="Araus A.J."/>
            <person name="Petzold A."/>
            <person name="Susuki M."/>
            <person name="Suzuki K.-i.T."/>
            <person name="Hayashi T."/>
            <person name="Toyoda A."/>
            <person name="Oliveira C."/>
            <person name="Osipova E."/>
            <person name="Leigh N.D."/>
            <person name="Simon A."/>
            <person name="Yun M.H."/>
        </authorList>
    </citation>
    <scope>NUCLEOTIDE SEQUENCE</scope>
    <source>
        <strain evidence="1">20211129_DDA</strain>
        <tissue evidence="1">Liver</tissue>
    </source>
</reference>
<accession>A0AAV7QAI7</accession>
<protein>
    <submittedName>
        <fullName evidence="1">Uncharacterized protein</fullName>
    </submittedName>
</protein>